<protein>
    <recommendedName>
        <fullName evidence="5">Flagellar hook-associated protein 2</fullName>
        <shortName evidence="5">HAP2</shortName>
    </recommendedName>
    <alternativeName>
        <fullName evidence="5">Flagellar cap protein</fullName>
    </alternativeName>
</protein>
<feature type="domain" description="Flagellar hook-associated protein 2 C-terminal" evidence="7">
    <location>
        <begin position="212"/>
        <end position="451"/>
    </location>
</feature>
<keyword evidence="4 5" id="KW-0975">Bacterial flagellum</keyword>
<comment type="caution">
    <text evidence="8">The sequence shown here is derived from an EMBL/GenBank/DDBJ whole genome shotgun (WGS) entry which is preliminary data.</text>
</comment>
<dbReference type="InterPro" id="IPR003481">
    <property type="entry name" value="FliD_N"/>
</dbReference>
<dbReference type="GO" id="GO:0009424">
    <property type="term" value="C:bacterial-type flagellum hook"/>
    <property type="evidence" value="ECO:0007669"/>
    <property type="project" value="UniProtKB-UniRule"/>
</dbReference>
<gene>
    <name evidence="8" type="ORF">AO063_18180</name>
</gene>
<evidence type="ECO:0000256" key="1">
    <source>
        <dbReference type="ARBA" id="ARBA00009764"/>
    </source>
</evidence>
<dbReference type="PANTHER" id="PTHR30288">
    <property type="entry name" value="FLAGELLAR CAP/ASSEMBLY PROTEIN FLID"/>
    <property type="match status" value="1"/>
</dbReference>
<dbReference type="GO" id="GO:0007155">
    <property type="term" value="P:cell adhesion"/>
    <property type="evidence" value="ECO:0007669"/>
    <property type="project" value="InterPro"/>
</dbReference>
<evidence type="ECO:0000256" key="3">
    <source>
        <dbReference type="ARBA" id="ARBA00023054"/>
    </source>
</evidence>
<dbReference type="RefSeq" id="WP_058422164.1">
    <property type="nucleotide sequence ID" value="NZ_LKEF01000052.1"/>
</dbReference>
<dbReference type="GO" id="GO:0071973">
    <property type="term" value="P:bacterial-type flagellum-dependent cell motility"/>
    <property type="evidence" value="ECO:0007669"/>
    <property type="project" value="TreeGrafter"/>
</dbReference>
<dbReference type="AlphaFoldDB" id="A0A0W0HC42"/>
<dbReference type="Proteomes" id="UP000054197">
    <property type="component" value="Unassembled WGS sequence"/>
</dbReference>
<keyword evidence="8" id="KW-0282">Flagellum</keyword>
<dbReference type="GO" id="GO:0009421">
    <property type="term" value="C:bacterial-type flagellum filament cap"/>
    <property type="evidence" value="ECO:0007669"/>
    <property type="project" value="InterPro"/>
</dbReference>
<evidence type="ECO:0000313" key="8">
    <source>
        <dbReference type="EMBL" id="KTB58365.1"/>
    </source>
</evidence>
<dbReference type="Pfam" id="PF07196">
    <property type="entry name" value="Flagellin_IN"/>
    <property type="match status" value="1"/>
</dbReference>
<feature type="domain" description="Flagellar hook-associated protein 2 N-terminal" evidence="6">
    <location>
        <begin position="12"/>
        <end position="107"/>
    </location>
</feature>
<proteinExistence type="inferred from homology"/>
<dbReference type="InterPro" id="IPR010810">
    <property type="entry name" value="Flagellin_hook_IN_motif"/>
</dbReference>
<keyword evidence="5" id="KW-0964">Secreted</keyword>
<comment type="function">
    <text evidence="5">Required for morphogenesis and for the elongation of the flagellar filament by facilitating polymerization of the flagellin monomers at the tip of growing filament. Forms a capping structure, which prevents flagellin subunits (transported through the central channel of the flagellum) from leaking out without polymerization at the distal end.</text>
</comment>
<dbReference type="EMBL" id="LKEF01000052">
    <property type="protein sequence ID" value="KTB58365.1"/>
    <property type="molecule type" value="Genomic_DNA"/>
</dbReference>
<evidence type="ECO:0000256" key="5">
    <source>
        <dbReference type="RuleBase" id="RU362066"/>
    </source>
</evidence>
<keyword evidence="8" id="KW-0969">Cilium</keyword>
<dbReference type="PANTHER" id="PTHR30288:SF0">
    <property type="entry name" value="FLAGELLAR HOOK-ASSOCIATED PROTEIN 2"/>
    <property type="match status" value="1"/>
</dbReference>
<evidence type="ECO:0000256" key="4">
    <source>
        <dbReference type="ARBA" id="ARBA00023143"/>
    </source>
</evidence>
<accession>A0A0W0HC42</accession>
<evidence type="ECO:0000259" key="7">
    <source>
        <dbReference type="Pfam" id="PF07195"/>
    </source>
</evidence>
<keyword evidence="8" id="KW-0966">Cell projection</keyword>
<dbReference type="InterPro" id="IPR010809">
    <property type="entry name" value="FliD_C"/>
</dbReference>
<name>A0A0W0HC42_PSEFL</name>
<organism evidence="8 9">
    <name type="scientific">Pseudomonas fluorescens ICMP 11288</name>
    <dbReference type="NCBI Taxonomy" id="1198309"/>
    <lineage>
        <taxon>Bacteria</taxon>
        <taxon>Pseudomonadati</taxon>
        <taxon>Pseudomonadota</taxon>
        <taxon>Gammaproteobacteria</taxon>
        <taxon>Pseudomonadales</taxon>
        <taxon>Pseudomonadaceae</taxon>
        <taxon>Pseudomonas</taxon>
    </lineage>
</organism>
<evidence type="ECO:0000256" key="2">
    <source>
        <dbReference type="ARBA" id="ARBA00011255"/>
    </source>
</evidence>
<comment type="subcellular location">
    <subcellularLocation>
        <location evidence="5">Secreted</location>
    </subcellularLocation>
    <subcellularLocation>
        <location evidence="5">Bacterial flagellum</location>
    </subcellularLocation>
</comment>
<dbReference type="Pfam" id="PF07195">
    <property type="entry name" value="FliD_C"/>
    <property type="match status" value="1"/>
</dbReference>
<dbReference type="InterPro" id="IPR040026">
    <property type="entry name" value="FliD"/>
</dbReference>
<keyword evidence="3" id="KW-0175">Coiled coil</keyword>
<comment type="subunit">
    <text evidence="2 5">Homopentamer.</text>
</comment>
<evidence type="ECO:0000259" key="6">
    <source>
        <dbReference type="Pfam" id="PF02465"/>
    </source>
</evidence>
<evidence type="ECO:0000313" key="9">
    <source>
        <dbReference type="Proteomes" id="UP000054197"/>
    </source>
</evidence>
<comment type="similarity">
    <text evidence="1 5">Belongs to the FliD family.</text>
</comment>
<reference evidence="8 9" key="1">
    <citation type="submission" date="2015-09" db="EMBL/GenBank/DDBJ databases">
        <title>Genome sequence of ICMP 11288.</title>
        <authorList>
            <person name="Visnovsky S."/>
            <person name="Lu A."/>
            <person name="Panda P."/>
            <person name="Pitman A."/>
        </authorList>
    </citation>
    <scope>NUCLEOTIDE SEQUENCE [LARGE SCALE GENOMIC DNA]</scope>
    <source>
        <strain evidence="8 9">ICMP 11288</strain>
    </source>
</reference>
<dbReference type="GO" id="GO:0005576">
    <property type="term" value="C:extracellular region"/>
    <property type="evidence" value="ECO:0007669"/>
    <property type="project" value="UniProtKB-SubCell"/>
</dbReference>
<dbReference type="Pfam" id="PF02465">
    <property type="entry name" value="FliD_N"/>
    <property type="match status" value="1"/>
</dbReference>
<sequence length="470" mass="47647">MGDITVSGPVTNIDTQSIVTALVNAEQAPKQSQINKQTQTSTAQLSSIGKIQAALDAFRGAMDNMAKDASIGGLSATTSDNNVSAITLGAGASAGSYQLVVNQLATASKVATQTFAAGTKAVVNSGTTSTTLEISQSGKSYGVSVPPGATLQQVRDSINAQYSSAGLSANILTDATGSRLVMTSTNTGVGTDITLGGNSGLEAGASVVTVPQNAKYTIDGTAQESKSNTLGDAISGVSIKLTAVSPLPAGSTEPLPPGSTVTRLSSTITIARSTDTLKSSVKGFVDTYNALMTAINTETAVTTNADGSITSAALTGDATLRTLTSAVRSELNALGGTGSLKSLAQFGVNTDQKTGKLSIDDKLFSAAIATNPTDIGGIFNGDKGLLARMKTATDSYALSGTGVLATRTSTLSANIKDLQNQQDTLTARMAALKTSLTAKYTTMNNLVAQLTSQRSSVMTTLNALNNPKTN</sequence>